<feature type="domain" description="DhaL" evidence="1">
    <location>
        <begin position="8"/>
        <end position="206"/>
    </location>
</feature>
<dbReference type="PANTHER" id="PTHR33434:SF4">
    <property type="entry name" value="PHOSPHATASE PROTEIN"/>
    <property type="match status" value="1"/>
</dbReference>
<dbReference type="Gene3D" id="1.25.40.340">
    <property type="match status" value="1"/>
</dbReference>
<dbReference type="SUPFAM" id="SSF101473">
    <property type="entry name" value="DhaL-like"/>
    <property type="match status" value="1"/>
</dbReference>
<dbReference type="InterPro" id="IPR033470">
    <property type="entry name" value="FakA-like_C"/>
</dbReference>
<comment type="caution">
    <text evidence="2">The sequence shown here is derived from an EMBL/GenBank/DDBJ whole genome shotgun (WGS) entry which is preliminary data.</text>
</comment>
<evidence type="ECO:0000313" key="3">
    <source>
        <dbReference type="Proteomes" id="UP000436181"/>
    </source>
</evidence>
<protein>
    <submittedName>
        <fullName evidence="2">DAK2 domain-containing protein</fullName>
    </submittedName>
</protein>
<dbReference type="InterPro" id="IPR048394">
    <property type="entry name" value="FakA-like_M"/>
</dbReference>
<sequence>MDEHLDGPLIEQWARRATTGLQNQQADINSLNVFPIPDSDTGTNMALTMGSAVRAMDEVLEAAGEDRSASLVEVTNALAKGAVLGARGNSGLVLSQVLRALAESATRGPIDGDALATMLAHASDFAREAISTPVEGTVISVLAAAAEGARAAVEESLSFSEIVRQCLDSAEVALEQTPQHLDVLAQAGVVDAGGKGFVVMMQALADLVEGAPELEREVQAHAVVQQEVEVMFAFESDDPGVLEEMRGILEDQGNSVVVGPISATQVMMHVHTRHAGPIIEKAFALGRVSGLRIEVLPLVEDATASPAATLPIIALCPGPGGSDGDDARGGVRELFEQLGAQTVSSEADIDRVLASAHEPTLVLLNGQDASLVRERASDRHLEFIETFSIVGGLAAVAVFDATADWEDTVDDIITAVSTQRTVHPEYQVVCASLPAFMDELLGDGGELMTLLWDGDEAVEAGVSRAIDHIKTHHEGLELQVIHTPGLGLPVEIGVE</sequence>
<organism evidence="2 3">
    <name type="scientific">Corynebacterium zhongnanshanii</name>
    <dbReference type="NCBI Taxonomy" id="2768834"/>
    <lineage>
        <taxon>Bacteria</taxon>
        <taxon>Bacillati</taxon>
        <taxon>Actinomycetota</taxon>
        <taxon>Actinomycetes</taxon>
        <taxon>Mycobacteriales</taxon>
        <taxon>Corynebacteriaceae</taxon>
        <taxon>Corynebacterium</taxon>
    </lineage>
</organism>
<dbReference type="Pfam" id="PF21645">
    <property type="entry name" value="FakA-like_M"/>
    <property type="match status" value="1"/>
</dbReference>
<dbReference type="PANTHER" id="PTHR33434">
    <property type="entry name" value="DEGV DOMAIN-CONTAINING PROTEIN DR_1986-RELATED"/>
    <property type="match status" value="1"/>
</dbReference>
<name>A0ABQ6VFV5_9CORY</name>
<dbReference type="SMART" id="SM01121">
    <property type="entry name" value="Dak1_2"/>
    <property type="match status" value="1"/>
</dbReference>
<dbReference type="PROSITE" id="PS51480">
    <property type="entry name" value="DHAL"/>
    <property type="match status" value="1"/>
</dbReference>
<dbReference type="SMART" id="SM01120">
    <property type="entry name" value="Dak2"/>
    <property type="match status" value="1"/>
</dbReference>
<dbReference type="InterPro" id="IPR036117">
    <property type="entry name" value="DhaL_dom_sf"/>
</dbReference>
<dbReference type="InterPro" id="IPR004007">
    <property type="entry name" value="DhaL_dom"/>
</dbReference>
<accession>A0ABQ6VFV5</accession>
<dbReference type="Proteomes" id="UP000436181">
    <property type="component" value="Unassembled WGS sequence"/>
</dbReference>
<dbReference type="EMBL" id="WBZJ01000001">
    <property type="protein sequence ID" value="KAB3523301.1"/>
    <property type="molecule type" value="Genomic_DNA"/>
</dbReference>
<dbReference type="RefSeq" id="WP_151844047.1">
    <property type="nucleotide sequence ID" value="NZ_WBZJ01000001.1"/>
</dbReference>
<evidence type="ECO:0000259" key="1">
    <source>
        <dbReference type="PROSITE" id="PS51480"/>
    </source>
</evidence>
<keyword evidence="3" id="KW-1185">Reference proteome</keyword>
<reference evidence="2 3" key="1">
    <citation type="submission" date="2019-10" db="EMBL/GenBank/DDBJ databases">
        <title>Corynebacterium sp novel species isolated from the respiratory tract of Marmot.</title>
        <authorList>
            <person name="Zhang G."/>
        </authorList>
    </citation>
    <scope>NUCLEOTIDE SEQUENCE [LARGE SCALE GENOMIC DNA]</scope>
    <source>
        <strain evidence="2 3">336</strain>
    </source>
</reference>
<proteinExistence type="predicted"/>
<gene>
    <name evidence="2" type="ORF">F8377_03970</name>
</gene>
<dbReference type="InterPro" id="IPR050270">
    <property type="entry name" value="DegV_domain_contain"/>
</dbReference>
<evidence type="ECO:0000313" key="2">
    <source>
        <dbReference type="EMBL" id="KAB3523301.1"/>
    </source>
</evidence>
<dbReference type="Pfam" id="PF02734">
    <property type="entry name" value="Dak2"/>
    <property type="match status" value="1"/>
</dbReference>